<dbReference type="EMBL" id="CP015772">
    <property type="protein sequence ID" value="ANH81320.1"/>
    <property type="molecule type" value="Genomic_DNA"/>
</dbReference>
<evidence type="ECO:0000256" key="1">
    <source>
        <dbReference type="SAM" id="Phobius"/>
    </source>
</evidence>
<dbReference type="AlphaFoldDB" id="A0A1A9I3M4"/>
<keyword evidence="1" id="KW-1133">Transmembrane helix</keyword>
<dbReference type="KEGG" id="nia:A8C56_10290"/>
<proteinExistence type="predicted"/>
<gene>
    <name evidence="2" type="ORF">A8C56_10290</name>
</gene>
<organism evidence="2 3">
    <name type="scientific">Niabella ginsenosidivorans</name>
    <dbReference type="NCBI Taxonomy" id="1176587"/>
    <lineage>
        <taxon>Bacteria</taxon>
        <taxon>Pseudomonadati</taxon>
        <taxon>Bacteroidota</taxon>
        <taxon>Chitinophagia</taxon>
        <taxon>Chitinophagales</taxon>
        <taxon>Chitinophagaceae</taxon>
        <taxon>Niabella</taxon>
    </lineage>
</organism>
<keyword evidence="1" id="KW-0472">Membrane</keyword>
<sequence>MIYKTSGTCGITLDYLRNAKILKLQNISISLLLIFMISNGGCVRHILSLYFKKANFFSGIYKLKIAKFNRISKSEANRNDWMIPMFEQKSS</sequence>
<dbReference type="Proteomes" id="UP000077667">
    <property type="component" value="Chromosome"/>
</dbReference>
<keyword evidence="1" id="KW-0812">Transmembrane</keyword>
<protein>
    <submittedName>
        <fullName evidence="2">Uncharacterized protein</fullName>
    </submittedName>
</protein>
<evidence type="ECO:0000313" key="3">
    <source>
        <dbReference type="Proteomes" id="UP000077667"/>
    </source>
</evidence>
<evidence type="ECO:0000313" key="2">
    <source>
        <dbReference type="EMBL" id="ANH81320.1"/>
    </source>
</evidence>
<reference evidence="2 3" key="1">
    <citation type="submission" date="2016-05" db="EMBL/GenBank/DDBJ databases">
        <title>Niabella ginsenosidivorans BS26 whole genome sequencing.</title>
        <authorList>
            <person name="Im W.T."/>
            <person name="Siddiqi M.Z."/>
        </authorList>
    </citation>
    <scope>NUCLEOTIDE SEQUENCE [LARGE SCALE GENOMIC DNA]</scope>
    <source>
        <strain evidence="2 3">BS26</strain>
    </source>
</reference>
<feature type="transmembrane region" description="Helical" evidence="1">
    <location>
        <begin position="27"/>
        <end position="47"/>
    </location>
</feature>
<name>A0A1A9I3M4_9BACT</name>
<keyword evidence="3" id="KW-1185">Reference proteome</keyword>
<accession>A0A1A9I3M4</accession>